<dbReference type="InterPro" id="IPR005607">
    <property type="entry name" value="BSD_dom"/>
</dbReference>
<feature type="compositionally biased region" description="Acidic residues" evidence="1">
    <location>
        <begin position="508"/>
        <end position="520"/>
    </location>
</feature>
<feature type="compositionally biased region" description="Basic and acidic residues" evidence="1">
    <location>
        <begin position="1"/>
        <end position="18"/>
    </location>
</feature>
<dbReference type="PANTHER" id="PTHR16019:SF5">
    <property type="entry name" value="BSD DOMAIN-CONTAINING PROTEIN 1"/>
    <property type="match status" value="1"/>
</dbReference>
<feature type="compositionally biased region" description="Polar residues" evidence="1">
    <location>
        <begin position="461"/>
        <end position="475"/>
    </location>
</feature>
<dbReference type="KEGG" id="spu:582428"/>
<dbReference type="SMART" id="SM00751">
    <property type="entry name" value="BSD"/>
    <property type="match status" value="1"/>
</dbReference>
<evidence type="ECO:0000259" key="2">
    <source>
        <dbReference type="PROSITE" id="PS50858"/>
    </source>
</evidence>
<dbReference type="SUPFAM" id="SSF140383">
    <property type="entry name" value="BSD domain-like"/>
    <property type="match status" value="1"/>
</dbReference>
<feature type="compositionally biased region" description="Polar residues" evidence="1">
    <location>
        <begin position="299"/>
        <end position="311"/>
    </location>
</feature>
<organism evidence="3 4">
    <name type="scientific">Strongylocentrotus purpuratus</name>
    <name type="common">Purple sea urchin</name>
    <dbReference type="NCBI Taxonomy" id="7668"/>
    <lineage>
        <taxon>Eukaryota</taxon>
        <taxon>Metazoa</taxon>
        <taxon>Echinodermata</taxon>
        <taxon>Eleutherozoa</taxon>
        <taxon>Echinozoa</taxon>
        <taxon>Echinoidea</taxon>
        <taxon>Euechinoidea</taxon>
        <taxon>Echinacea</taxon>
        <taxon>Camarodonta</taxon>
        <taxon>Echinidea</taxon>
        <taxon>Strongylocentrotidae</taxon>
        <taxon>Strongylocentrotus</taxon>
    </lineage>
</organism>
<dbReference type="Gene3D" id="1.10.3970.10">
    <property type="entry name" value="BSD domain"/>
    <property type="match status" value="1"/>
</dbReference>
<protein>
    <recommendedName>
        <fullName evidence="2">BSD domain-containing protein</fullName>
    </recommendedName>
</protein>
<reference evidence="4" key="1">
    <citation type="submission" date="2015-02" db="EMBL/GenBank/DDBJ databases">
        <title>Genome sequencing for Strongylocentrotus purpuratus.</title>
        <authorList>
            <person name="Murali S."/>
            <person name="Liu Y."/>
            <person name="Vee V."/>
            <person name="English A."/>
            <person name="Wang M."/>
            <person name="Skinner E."/>
            <person name="Han Y."/>
            <person name="Muzny D.M."/>
            <person name="Worley K.C."/>
            <person name="Gibbs R.A."/>
        </authorList>
    </citation>
    <scope>NUCLEOTIDE SEQUENCE</scope>
</reference>
<feature type="region of interest" description="Disordered" evidence="1">
    <location>
        <begin position="1"/>
        <end position="32"/>
    </location>
</feature>
<keyword evidence="4" id="KW-1185">Reference proteome</keyword>
<feature type="compositionally biased region" description="Polar residues" evidence="1">
    <location>
        <begin position="112"/>
        <end position="122"/>
    </location>
</feature>
<dbReference type="Pfam" id="PF03909">
    <property type="entry name" value="BSD"/>
    <property type="match status" value="1"/>
</dbReference>
<dbReference type="PANTHER" id="PTHR16019">
    <property type="entry name" value="SYNAPSE-ASSOCIATED PROTEIN"/>
    <property type="match status" value="1"/>
</dbReference>
<dbReference type="GO" id="GO:0005737">
    <property type="term" value="C:cytoplasm"/>
    <property type="evidence" value="ECO:0000318"/>
    <property type="project" value="GO_Central"/>
</dbReference>
<dbReference type="Proteomes" id="UP000007110">
    <property type="component" value="Unassembled WGS sequence"/>
</dbReference>
<feature type="compositionally biased region" description="Basic and acidic residues" evidence="1">
    <location>
        <begin position="355"/>
        <end position="368"/>
    </location>
</feature>
<evidence type="ECO:0000313" key="3">
    <source>
        <dbReference type="EnsemblMetazoa" id="XP_787471"/>
    </source>
</evidence>
<reference evidence="3" key="2">
    <citation type="submission" date="2021-01" db="UniProtKB">
        <authorList>
            <consortium name="EnsemblMetazoa"/>
        </authorList>
    </citation>
    <scope>IDENTIFICATION</scope>
</reference>
<feature type="region of interest" description="Disordered" evidence="1">
    <location>
        <begin position="442"/>
        <end position="520"/>
    </location>
</feature>
<feature type="compositionally biased region" description="Basic and acidic residues" evidence="1">
    <location>
        <begin position="316"/>
        <end position="325"/>
    </location>
</feature>
<feature type="compositionally biased region" description="Polar residues" evidence="1">
    <location>
        <begin position="396"/>
        <end position="405"/>
    </location>
</feature>
<dbReference type="OrthoDB" id="73788at2759"/>
<dbReference type="InterPro" id="IPR051494">
    <property type="entry name" value="BSD_domain-containing"/>
</dbReference>
<feature type="domain" description="BSD" evidence="2">
    <location>
        <begin position="168"/>
        <end position="220"/>
    </location>
</feature>
<feature type="compositionally biased region" description="Basic and acidic residues" evidence="1">
    <location>
        <begin position="123"/>
        <end position="132"/>
    </location>
</feature>
<dbReference type="InterPro" id="IPR035925">
    <property type="entry name" value="BSD_dom_sf"/>
</dbReference>
<dbReference type="OMA" id="HIFDRAK"/>
<feature type="compositionally biased region" description="Low complexity" evidence="1">
    <location>
        <begin position="375"/>
        <end position="384"/>
    </location>
</feature>
<accession>A0A7M7TGU7</accession>
<evidence type="ECO:0000256" key="1">
    <source>
        <dbReference type="SAM" id="MobiDB-lite"/>
    </source>
</evidence>
<dbReference type="AlphaFoldDB" id="A0A7M7TGU7"/>
<feature type="compositionally biased region" description="Basic and acidic residues" evidence="1">
    <location>
        <begin position="333"/>
        <end position="347"/>
    </location>
</feature>
<dbReference type="GeneID" id="582428"/>
<feature type="compositionally biased region" description="Acidic residues" evidence="1">
    <location>
        <begin position="477"/>
        <end position="492"/>
    </location>
</feature>
<dbReference type="RefSeq" id="XP_787471.3">
    <property type="nucleotide sequence ID" value="XM_782378.5"/>
</dbReference>
<name>A0A7M7TGU7_STRPU</name>
<dbReference type="InParanoid" id="A0A7M7TGU7"/>
<dbReference type="PROSITE" id="PS50858">
    <property type="entry name" value="BSD"/>
    <property type="match status" value="1"/>
</dbReference>
<dbReference type="FunCoup" id="A0A7M7TGU7">
    <property type="interactions" value="563"/>
</dbReference>
<feature type="compositionally biased region" description="Basic and acidic residues" evidence="1">
    <location>
        <begin position="447"/>
        <end position="458"/>
    </location>
</feature>
<feature type="region of interest" description="Disordered" evidence="1">
    <location>
        <begin position="230"/>
        <end position="430"/>
    </location>
</feature>
<proteinExistence type="predicted"/>
<evidence type="ECO:0000313" key="4">
    <source>
        <dbReference type="Proteomes" id="UP000007110"/>
    </source>
</evidence>
<feature type="region of interest" description="Disordered" evidence="1">
    <location>
        <begin position="112"/>
        <end position="132"/>
    </location>
</feature>
<sequence>MITKQEQKMAESNAKKEEGEGEGEAGGNWWGMGGLLKTVQEKSGSAWVQMRRDLGEFGTTIQRDTAQAAASTATLIRDQLKVQEGEDEENEDVTTTARMKVGFSKLLTGLSQSLTPTEGNASSRDDDVPMGRKDPHIFDKARARLHAMQTDPTTYCSDPDGVPEFKEWMESFNVENFKGEISELLVVNTDVRALYTKLVPAAVSHVEFWGRYFYRVQQLREDENRRRALKERADMTSSQKFEEEDLGWGDEDDTWDTVPDALKNQSGVEKFVVLPEDTDKESSGASSTEHQTESRTDQPTESNTDQQTESPMSRIAETDSSERQPSHLSSSPVDKRKSKECEDDKPTDPVPECDSVTKVDQDPSRPEPEPASQTSVLESSPSPVVEKESEPAAPIQTHQVSSTPDESIPEAPSTAAHLQRTVGVEEEGSKVKVDELRLEGLTIQTEGKQDDSKAETAKAMEQTSPVASEASNRESSLSDDWEKDFDDIEVTEEDLKNASVKLSSGAVGDDDLDEDWESWE</sequence>
<feature type="compositionally biased region" description="Acidic residues" evidence="1">
    <location>
        <begin position="242"/>
        <end position="255"/>
    </location>
</feature>
<dbReference type="EnsemblMetazoa" id="XM_782378">
    <property type="protein sequence ID" value="XP_787471"/>
    <property type="gene ID" value="LOC582428"/>
</dbReference>